<feature type="transmembrane region" description="Helical" evidence="17">
    <location>
        <begin position="349"/>
        <end position="374"/>
    </location>
</feature>
<evidence type="ECO:0000256" key="8">
    <source>
        <dbReference type="ARBA" id="ARBA00022692"/>
    </source>
</evidence>
<keyword evidence="6 17" id="KW-0813">Transport</keyword>
<keyword evidence="14 17" id="KW-0496">Mitochondrion</keyword>
<feature type="transmembrane region" description="Helical" evidence="17">
    <location>
        <begin position="115"/>
        <end position="133"/>
    </location>
</feature>
<feature type="chain" id="PRO_5010527293" description="NADH-ubiquinone oxidoreductase chain 4" evidence="18">
    <location>
        <begin position="24"/>
        <end position="415"/>
    </location>
</feature>
<sequence length="415" mass="46765">MFPTLKLFLLMISSLSLFYLEMSDHVDMCYLGSASFIDYLSKPMLLMTIWVFVSMSLGMKSKKIYLTLVLMTVSTAIFFMTSSWIVFFSMFEFSLVPIFFLIISESKQPERLSAGYMLFLYTIFASAPLFVKICNLPMDSIPLSLLQMVEKEYTVVTMIGFTLAFLIKLPLFGVHLWLLKAHVEATMVGSMYLAGILLKFGAYGIIRVVHMTYWFDIVSVFTICMSVGGVGALYSALSSALETDEKLKVAFMSVCHMNLSLCCLLFLSEWSLNGYIMYMLCHSLISSALFSWVSISYDHSGSRSTMINKGMISSASITGLGMLVLALNASVPPSMGFMSEFMLLTPMSMVFFFFMLLNMMTILMNSISSVIMYLSSSEIPQSGKSEMEVKLTSYLRLSWLILPNFPLLFMSELLF</sequence>
<evidence type="ECO:0000256" key="6">
    <source>
        <dbReference type="ARBA" id="ARBA00022448"/>
    </source>
</evidence>
<evidence type="ECO:0000256" key="5">
    <source>
        <dbReference type="ARBA" id="ARBA00021006"/>
    </source>
</evidence>
<gene>
    <name evidence="20" type="primary">nad4</name>
</gene>
<evidence type="ECO:0000256" key="16">
    <source>
        <dbReference type="ARBA" id="ARBA00049551"/>
    </source>
</evidence>
<evidence type="ECO:0000256" key="13">
    <source>
        <dbReference type="ARBA" id="ARBA00023075"/>
    </source>
</evidence>
<comment type="similarity">
    <text evidence="3 17">Belongs to the complex I subunit 4 family.</text>
</comment>
<evidence type="ECO:0000256" key="4">
    <source>
        <dbReference type="ARBA" id="ARBA00012944"/>
    </source>
</evidence>
<geneLocation type="mitochondrion" evidence="20"/>
<keyword evidence="18" id="KW-0732">Signal</keyword>
<feature type="transmembrane region" description="Helical" evidence="17">
    <location>
        <begin position="39"/>
        <end position="57"/>
    </location>
</feature>
<dbReference type="AlphaFoldDB" id="A0A1S5XVS6"/>
<evidence type="ECO:0000256" key="14">
    <source>
        <dbReference type="ARBA" id="ARBA00023128"/>
    </source>
</evidence>
<dbReference type="InterPro" id="IPR003918">
    <property type="entry name" value="NADH_UbQ_OxRdtase"/>
</dbReference>
<dbReference type="GO" id="GO:0042773">
    <property type="term" value="P:ATP synthesis coupled electron transport"/>
    <property type="evidence" value="ECO:0007669"/>
    <property type="project" value="InterPro"/>
</dbReference>
<keyword evidence="12 17" id="KW-0520">NAD</keyword>
<evidence type="ECO:0000256" key="15">
    <source>
        <dbReference type="ARBA" id="ARBA00023136"/>
    </source>
</evidence>
<feature type="transmembrane region" description="Helical" evidence="17">
    <location>
        <begin position="153"/>
        <end position="178"/>
    </location>
</feature>
<keyword evidence="11 17" id="KW-1133">Transmembrane helix</keyword>
<dbReference type="Pfam" id="PF00361">
    <property type="entry name" value="Proton_antipo_M"/>
    <property type="match status" value="1"/>
</dbReference>
<protein>
    <recommendedName>
        <fullName evidence="5 17">NADH-ubiquinone oxidoreductase chain 4</fullName>
        <ecNumber evidence="4 17">7.1.1.2</ecNumber>
    </recommendedName>
</protein>
<keyword evidence="15 17" id="KW-0472">Membrane</keyword>
<comment type="catalytic activity">
    <reaction evidence="16 17">
        <text>a ubiquinone + NADH + 5 H(+)(in) = a ubiquinol + NAD(+) + 4 H(+)(out)</text>
        <dbReference type="Rhea" id="RHEA:29091"/>
        <dbReference type="Rhea" id="RHEA-COMP:9565"/>
        <dbReference type="Rhea" id="RHEA-COMP:9566"/>
        <dbReference type="ChEBI" id="CHEBI:15378"/>
        <dbReference type="ChEBI" id="CHEBI:16389"/>
        <dbReference type="ChEBI" id="CHEBI:17976"/>
        <dbReference type="ChEBI" id="CHEBI:57540"/>
        <dbReference type="ChEBI" id="CHEBI:57945"/>
        <dbReference type="EC" id="7.1.1.2"/>
    </reaction>
</comment>
<evidence type="ECO:0000256" key="1">
    <source>
        <dbReference type="ARBA" id="ARBA00003257"/>
    </source>
</evidence>
<feature type="transmembrane region" description="Helical" evidence="17">
    <location>
        <begin position="185"/>
        <end position="206"/>
    </location>
</feature>
<evidence type="ECO:0000256" key="10">
    <source>
        <dbReference type="ARBA" id="ARBA00022982"/>
    </source>
</evidence>
<proteinExistence type="inferred from homology"/>
<dbReference type="GO" id="GO:0003954">
    <property type="term" value="F:NADH dehydrogenase activity"/>
    <property type="evidence" value="ECO:0007669"/>
    <property type="project" value="TreeGrafter"/>
</dbReference>
<evidence type="ECO:0000256" key="7">
    <source>
        <dbReference type="ARBA" id="ARBA00022660"/>
    </source>
</evidence>
<dbReference type="GO" id="GO:0031966">
    <property type="term" value="C:mitochondrial membrane"/>
    <property type="evidence" value="ECO:0007669"/>
    <property type="project" value="UniProtKB-SubCell"/>
</dbReference>
<dbReference type="GO" id="GO:0015990">
    <property type="term" value="P:electron transport coupled proton transport"/>
    <property type="evidence" value="ECO:0007669"/>
    <property type="project" value="TreeGrafter"/>
</dbReference>
<dbReference type="PANTHER" id="PTHR43507">
    <property type="entry name" value="NADH-UBIQUINONE OXIDOREDUCTASE CHAIN 4"/>
    <property type="match status" value="1"/>
</dbReference>
<feature type="transmembrane region" description="Helical" evidence="17">
    <location>
        <begin position="64"/>
        <end position="80"/>
    </location>
</feature>
<organism evidence="20">
    <name type="scientific">Microthoracius praelongiceps</name>
    <dbReference type="NCBI Taxonomy" id="1958934"/>
    <lineage>
        <taxon>Eukaryota</taxon>
        <taxon>Metazoa</taxon>
        <taxon>Ecdysozoa</taxon>
        <taxon>Arthropoda</taxon>
        <taxon>Hexapoda</taxon>
        <taxon>Insecta</taxon>
        <taxon>Pterygota</taxon>
        <taxon>Neoptera</taxon>
        <taxon>Paraneoptera</taxon>
        <taxon>Psocodea</taxon>
        <taxon>Troctomorpha</taxon>
        <taxon>Phthiraptera</taxon>
        <taxon>Anoplura</taxon>
        <taxon>Microthoraciidae</taxon>
        <taxon>Microthoracius</taxon>
    </lineage>
</organism>
<keyword evidence="9" id="KW-1278">Translocase</keyword>
<evidence type="ECO:0000256" key="18">
    <source>
        <dbReference type="SAM" id="SignalP"/>
    </source>
</evidence>
<feature type="domain" description="NADH:quinone oxidoreductase/Mrp antiporter transmembrane" evidence="19">
    <location>
        <begin position="83"/>
        <end position="362"/>
    </location>
</feature>
<comment type="subcellular location">
    <subcellularLocation>
        <location evidence="2 17">Mitochondrion membrane</location>
        <topology evidence="2 17">Multi-pass membrane protein</topology>
    </subcellularLocation>
</comment>
<dbReference type="GO" id="GO:0048039">
    <property type="term" value="F:ubiquinone binding"/>
    <property type="evidence" value="ECO:0007669"/>
    <property type="project" value="TreeGrafter"/>
</dbReference>
<evidence type="ECO:0000256" key="3">
    <source>
        <dbReference type="ARBA" id="ARBA00009025"/>
    </source>
</evidence>
<keyword evidence="10 17" id="KW-0249">Electron transport</keyword>
<accession>A0A1S5XVS6</accession>
<keyword evidence="7 17" id="KW-0679">Respiratory chain</keyword>
<evidence type="ECO:0000256" key="17">
    <source>
        <dbReference type="RuleBase" id="RU003297"/>
    </source>
</evidence>
<evidence type="ECO:0000256" key="2">
    <source>
        <dbReference type="ARBA" id="ARBA00004225"/>
    </source>
</evidence>
<dbReference type="PANTHER" id="PTHR43507:SF20">
    <property type="entry name" value="NADH-UBIQUINONE OXIDOREDUCTASE CHAIN 4"/>
    <property type="match status" value="1"/>
</dbReference>
<feature type="signal peptide" evidence="18">
    <location>
        <begin position="1"/>
        <end position="23"/>
    </location>
</feature>
<feature type="transmembrane region" description="Helical" evidence="17">
    <location>
        <begin position="212"/>
        <end position="237"/>
    </location>
</feature>
<comment type="function">
    <text evidence="1">Core subunit of the mitochondrial membrane respiratory chain NADH dehydrogenase (Complex I) that is believed to belong to the minimal assembly required for catalysis. Complex I functions in the transfer of electrons from NADH to the respiratory chain. The immediate electron acceptor for the enzyme is believed to be ubiquinone.</text>
</comment>
<evidence type="ECO:0000256" key="12">
    <source>
        <dbReference type="ARBA" id="ARBA00023027"/>
    </source>
</evidence>
<comment type="function">
    <text evidence="17">Core subunit of the mitochondrial membrane respiratory chain NADH dehydrogenase (Complex I) which catalyzes electron transfer from NADH through the respiratory chain, using ubiquinone as an electron acceptor. Essential for the catalytic activity and assembly of complex I.</text>
</comment>
<feature type="transmembrane region" description="Helical" evidence="17">
    <location>
        <begin position="274"/>
        <end position="295"/>
    </location>
</feature>
<evidence type="ECO:0000259" key="19">
    <source>
        <dbReference type="Pfam" id="PF00361"/>
    </source>
</evidence>
<dbReference type="GO" id="GO:0008137">
    <property type="term" value="F:NADH dehydrogenase (ubiquinone) activity"/>
    <property type="evidence" value="ECO:0007669"/>
    <property type="project" value="UniProtKB-UniRule"/>
</dbReference>
<keyword evidence="13 17" id="KW-0830">Ubiquinone</keyword>
<dbReference type="InterPro" id="IPR001750">
    <property type="entry name" value="ND/Mrp_TM"/>
</dbReference>
<evidence type="ECO:0000313" key="20">
    <source>
        <dbReference type="EMBL" id="AQQ72799.1"/>
    </source>
</evidence>
<name>A0A1S5XVS6_9NEOP</name>
<dbReference type="EMBL" id="KX090386">
    <property type="protein sequence ID" value="AQQ72799.1"/>
    <property type="molecule type" value="Genomic_DNA"/>
</dbReference>
<reference evidence="20" key="1">
    <citation type="journal article" date="2017" name="Genome Biol. Evol.">
        <title>The mitochondrial genome of the guanaco louse, Microthoracius praelongiceps: insights into the ancestral mitochondrial karyotype of sucking lice (Anoplura, Insecta).</title>
        <authorList>
            <person name="Shao R."/>
            <person name="Li H."/>
            <person name="Barker S.C."/>
            <person name="Song S."/>
        </authorList>
    </citation>
    <scope>NUCLEOTIDE SEQUENCE</scope>
</reference>
<dbReference type="EC" id="7.1.1.2" evidence="4 17"/>
<keyword evidence="8 17" id="KW-0812">Transmembrane</keyword>
<dbReference type="PRINTS" id="PR01437">
    <property type="entry name" value="NUOXDRDTASE4"/>
</dbReference>
<evidence type="ECO:0000256" key="9">
    <source>
        <dbReference type="ARBA" id="ARBA00022967"/>
    </source>
</evidence>
<feature type="transmembrane region" description="Helical" evidence="17">
    <location>
        <begin position="307"/>
        <end position="329"/>
    </location>
</feature>
<evidence type="ECO:0000256" key="11">
    <source>
        <dbReference type="ARBA" id="ARBA00022989"/>
    </source>
</evidence>